<keyword evidence="2" id="KW-0732">Signal</keyword>
<dbReference type="PROSITE" id="PS51257">
    <property type="entry name" value="PROKAR_LIPOPROTEIN"/>
    <property type="match status" value="1"/>
</dbReference>
<evidence type="ECO:0008006" key="5">
    <source>
        <dbReference type="Google" id="ProtNLM"/>
    </source>
</evidence>
<feature type="chain" id="PRO_5035244633" description="Lipoprotein" evidence="2">
    <location>
        <begin position="23"/>
        <end position="293"/>
    </location>
</feature>
<feature type="signal peptide" evidence="2">
    <location>
        <begin position="1"/>
        <end position="22"/>
    </location>
</feature>
<dbReference type="Proteomes" id="UP000290602">
    <property type="component" value="Unassembled WGS sequence"/>
</dbReference>
<accession>A0A4Q0VKZ3</accession>
<feature type="region of interest" description="Disordered" evidence="1">
    <location>
        <begin position="131"/>
        <end position="151"/>
    </location>
</feature>
<evidence type="ECO:0000313" key="4">
    <source>
        <dbReference type="Proteomes" id="UP000290602"/>
    </source>
</evidence>
<keyword evidence="4" id="KW-1185">Reference proteome</keyword>
<gene>
    <name evidence="3" type="ORF">DXH47_04795</name>
</gene>
<evidence type="ECO:0000256" key="1">
    <source>
        <dbReference type="SAM" id="MobiDB-lite"/>
    </source>
</evidence>
<dbReference type="AlphaFoldDB" id="A0A4Q0VKZ3"/>
<dbReference type="EMBL" id="QXIL01000006">
    <property type="protein sequence ID" value="RXI79096.1"/>
    <property type="molecule type" value="Genomic_DNA"/>
</dbReference>
<evidence type="ECO:0000256" key="2">
    <source>
        <dbReference type="SAM" id="SignalP"/>
    </source>
</evidence>
<organism evidence="3 4">
    <name type="scientific">Levilactobacillus suantsaii</name>
    <dbReference type="NCBI Taxonomy" id="2292255"/>
    <lineage>
        <taxon>Bacteria</taxon>
        <taxon>Bacillati</taxon>
        <taxon>Bacillota</taxon>
        <taxon>Bacilli</taxon>
        <taxon>Lactobacillales</taxon>
        <taxon>Lactobacillaceae</taxon>
        <taxon>Levilactobacillus</taxon>
    </lineage>
</organism>
<reference evidence="3 4" key="1">
    <citation type="submission" date="2018-08" db="EMBL/GenBank/DDBJ databases">
        <title>Lactobacillus suantsai sp. nov., isolated from traditional fermented suan-tsai in Taiwan.</title>
        <authorList>
            <person name="Huang C.-H."/>
        </authorList>
    </citation>
    <scope>NUCLEOTIDE SEQUENCE [LARGE SCALE GENOMIC DNA]</scope>
    <source>
        <strain evidence="3 4">BCRC 12945</strain>
    </source>
</reference>
<name>A0A4Q0VKZ3_9LACO</name>
<proteinExistence type="predicted"/>
<protein>
    <recommendedName>
        <fullName evidence="5">Lipoprotein</fullName>
    </recommendedName>
</protein>
<dbReference type="RefSeq" id="WP_129032067.1">
    <property type="nucleotide sequence ID" value="NZ_CP059603.1"/>
</dbReference>
<comment type="caution">
    <text evidence="3">The sequence shown here is derived from an EMBL/GenBank/DDBJ whole genome shotgun (WGS) entry which is preliminary data.</text>
</comment>
<dbReference type="OrthoDB" id="2151690at2"/>
<sequence>MKKLLTGALGLLALVLAGCSNSLTTSKTTYHPTALTAVVKGTAKGDQVTYQVKGHAKQTAPIKAGSYFFQVPAATSDQDVKVSSGSAHKTITVKGTQALGTYHKLATQYNQLVIASHLPTKVQKQLQTAKKNQAKTKRQLEKLAQSNPTAAAAAAKKQQAAAKKLKQQTAKEKQAAKDELLPTTAKDGIHNLVKTNGVTLRANVQQGKLMGIAQITSTKKVKTKVGQRQFGTTFALLGTTLKAHPKTVMKKFKQVLKDAKANSSSTKTKTIRSNGIRFNTGFSTDNLYIYMTK</sequence>
<evidence type="ECO:0000313" key="3">
    <source>
        <dbReference type="EMBL" id="RXI79096.1"/>
    </source>
</evidence>